<dbReference type="PANTHER" id="PTHR23423">
    <property type="entry name" value="ORGANIC SOLUTE TRANSPORTER-RELATED"/>
    <property type="match status" value="1"/>
</dbReference>
<keyword evidence="3 6" id="KW-1133">Transmembrane helix</keyword>
<comment type="subcellular location">
    <subcellularLocation>
        <location evidence="1">Membrane</location>
        <topology evidence="1">Multi-pass membrane protein</topology>
    </subcellularLocation>
</comment>
<feature type="compositionally biased region" description="Basic and acidic residues" evidence="5">
    <location>
        <begin position="270"/>
        <end position="280"/>
    </location>
</feature>
<accession>A0ABD0Z340</accession>
<feature type="region of interest" description="Disordered" evidence="5">
    <location>
        <begin position="270"/>
        <end position="300"/>
    </location>
</feature>
<dbReference type="InterPro" id="IPR005178">
    <property type="entry name" value="Ostalpha/TMEM184C"/>
</dbReference>
<reference evidence="7 8" key="1">
    <citation type="submission" date="2024-07" db="EMBL/GenBank/DDBJ databases">
        <title>Chromosome-level genome assembly of the water stick insect Ranatra chinensis (Heteroptera: Nepidae).</title>
        <authorList>
            <person name="Liu X."/>
        </authorList>
    </citation>
    <scope>NUCLEOTIDE SEQUENCE [LARGE SCALE GENOMIC DNA]</scope>
    <source>
        <strain evidence="7">Cailab_2021Rc</strain>
        <tissue evidence="7">Muscle</tissue>
    </source>
</reference>
<evidence type="ECO:0000256" key="6">
    <source>
        <dbReference type="SAM" id="Phobius"/>
    </source>
</evidence>
<evidence type="ECO:0008006" key="9">
    <source>
        <dbReference type="Google" id="ProtNLM"/>
    </source>
</evidence>
<evidence type="ECO:0000256" key="4">
    <source>
        <dbReference type="ARBA" id="ARBA00023136"/>
    </source>
</evidence>
<protein>
    <recommendedName>
        <fullName evidence="9">Organic solute transporter alpha-like protein</fullName>
    </recommendedName>
</protein>
<keyword evidence="2 6" id="KW-0812">Transmembrane</keyword>
<gene>
    <name evidence="7" type="ORF">AAG570_011534</name>
</gene>
<evidence type="ECO:0000256" key="1">
    <source>
        <dbReference type="ARBA" id="ARBA00004141"/>
    </source>
</evidence>
<feature type="transmembrane region" description="Helical" evidence="6">
    <location>
        <begin position="229"/>
        <end position="249"/>
    </location>
</feature>
<sequence>MYLYVDTLRHLLATSCSTTKTHSLFVISIYPVVAVATFCAIIVPRAQMVAEAAIQVTVMSCLYQLFCLFVAYSGGESELIQKAMPNTLNLRVGPCCCWPCCICLPSIELTKIRVLLLRLLVLQLPIVQGFSYMVMLIMWSEQQTIYQVNNGYLQPLVVTSILFGVWGLIMTLKVTSGFLKDYHLQGKFIVLQLVLVLTKIQGLFARMGIWAKIFPCKYPMTPALYSHMIYNIVILLEMVLLGWIARNLYKQNIPEIRSSKHPQYITQKLGTEEEKSKPDSANDNNNTSVVVKSDSRDHII</sequence>
<organism evidence="7 8">
    <name type="scientific">Ranatra chinensis</name>
    <dbReference type="NCBI Taxonomy" id="642074"/>
    <lineage>
        <taxon>Eukaryota</taxon>
        <taxon>Metazoa</taxon>
        <taxon>Ecdysozoa</taxon>
        <taxon>Arthropoda</taxon>
        <taxon>Hexapoda</taxon>
        <taxon>Insecta</taxon>
        <taxon>Pterygota</taxon>
        <taxon>Neoptera</taxon>
        <taxon>Paraneoptera</taxon>
        <taxon>Hemiptera</taxon>
        <taxon>Heteroptera</taxon>
        <taxon>Panheteroptera</taxon>
        <taxon>Nepomorpha</taxon>
        <taxon>Nepidae</taxon>
        <taxon>Ranatrinae</taxon>
        <taxon>Ranatra</taxon>
    </lineage>
</organism>
<dbReference type="GO" id="GO:0016020">
    <property type="term" value="C:membrane"/>
    <property type="evidence" value="ECO:0007669"/>
    <property type="project" value="UniProtKB-SubCell"/>
</dbReference>
<keyword evidence="8" id="KW-1185">Reference proteome</keyword>
<feature type="transmembrane region" description="Helical" evidence="6">
    <location>
        <begin position="52"/>
        <end position="72"/>
    </location>
</feature>
<evidence type="ECO:0000256" key="2">
    <source>
        <dbReference type="ARBA" id="ARBA00022692"/>
    </source>
</evidence>
<evidence type="ECO:0000313" key="7">
    <source>
        <dbReference type="EMBL" id="KAL1131923.1"/>
    </source>
</evidence>
<keyword evidence="4 6" id="KW-0472">Membrane</keyword>
<name>A0ABD0Z340_9HEMI</name>
<feature type="transmembrane region" description="Helical" evidence="6">
    <location>
        <begin position="152"/>
        <end position="176"/>
    </location>
</feature>
<dbReference type="AlphaFoldDB" id="A0ABD0Z340"/>
<evidence type="ECO:0000313" key="8">
    <source>
        <dbReference type="Proteomes" id="UP001558652"/>
    </source>
</evidence>
<evidence type="ECO:0000256" key="5">
    <source>
        <dbReference type="SAM" id="MobiDB-lite"/>
    </source>
</evidence>
<feature type="compositionally biased region" description="Polar residues" evidence="5">
    <location>
        <begin position="281"/>
        <end position="290"/>
    </location>
</feature>
<evidence type="ECO:0000256" key="3">
    <source>
        <dbReference type="ARBA" id="ARBA00022989"/>
    </source>
</evidence>
<feature type="transmembrane region" description="Helical" evidence="6">
    <location>
        <begin position="115"/>
        <end position="140"/>
    </location>
</feature>
<dbReference type="EMBL" id="JBFDAA010000006">
    <property type="protein sequence ID" value="KAL1131923.1"/>
    <property type="molecule type" value="Genomic_DNA"/>
</dbReference>
<feature type="transmembrane region" description="Helical" evidence="6">
    <location>
        <begin position="188"/>
        <end position="209"/>
    </location>
</feature>
<feature type="transmembrane region" description="Helical" evidence="6">
    <location>
        <begin position="24"/>
        <end position="46"/>
    </location>
</feature>
<dbReference type="Proteomes" id="UP001558652">
    <property type="component" value="Unassembled WGS sequence"/>
</dbReference>
<dbReference type="Pfam" id="PF03619">
    <property type="entry name" value="Solute_trans_a"/>
    <property type="match status" value="1"/>
</dbReference>
<comment type="caution">
    <text evidence="7">The sequence shown here is derived from an EMBL/GenBank/DDBJ whole genome shotgun (WGS) entry which is preliminary data.</text>
</comment>
<dbReference type="SMART" id="SM01417">
    <property type="entry name" value="Solute_trans_a"/>
    <property type="match status" value="1"/>
</dbReference>
<proteinExistence type="predicted"/>